<evidence type="ECO:0000256" key="1">
    <source>
        <dbReference type="PROSITE-ProRule" id="PRU00175"/>
    </source>
</evidence>
<evidence type="ECO:0000313" key="6">
    <source>
        <dbReference type="Proteomes" id="UP000615446"/>
    </source>
</evidence>
<keyword evidence="3" id="KW-0812">Transmembrane</keyword>
<evidence type="ECO:0000313" key="5">
    <source>
        <dbReference type="EMBL" id="GES95237.1"/>
    </source>
</evidence>
<reference evidence="5" key="1">
    <citation type="submission" date="2019-10" db="EMBL/GenBank/DDBJ databases">
        <title>Conservation and host-specific expression of non-tandemly repeated heterogenous ribosome RNA gene in arbuscular mycorrhizal fungi.</title>
        <authorList>
            <person name="Maeda T."/>
            <person name="Kobayashi Y."/>
            <person name="Nakagawa T."/>
            <person name="Ezawa T."/>
            <person name="Yamaguchi K."/>
            <person name="Bino T."/>
            <person name="Nishimoto Y."/>
            <person name="Shigenobu S."/>
            <person name="Kawaguchi M."/>
        </authorList>
    </citation>
    <scope>NUCLEOTIDE SEQUENCE</scope>
    <source>
        <strain evidence="5">HR1</strain>
    </source>
</reference>
<keyword evidence="1" id="KW-0479">Metal-binding</keyword>
<dbReference type="CDD" id="cd16448">
    <property type="entry name" value="RING-H2"/>
    <property type="match status" value="1"/>
</dbReference>
<sequence length="560" mass="64405">MPIHVDPTATKNVKNETNKDKNPLIVVHLLIVFLFILLLPSIFFVFLFVNCTIIVFTPIWLPFTVLLFAGFFILSRVMGSPQPVQNLPETSQTLLKYEKKPGQVETFLAHTDNNFIWPSSMPEHMRRHCFFKITDYQSNIDDVQIGRNTIFFYNALDKGEFLGHENDWVTVYNQKIIEYGKEYSDDESMQIFEKMPGVVQLPVNQENLPRSERRKMVTTKRINNGNDYKVKACVRRPGEPGLFAQIDYDFYDIDNNNKRYQCVIDTGAPSTIFPYHVKRTFRNIKKEWNEKAITSSGYGEGALEYHSYKMFEVRIGDDHNWSKWVQTRIAVWEPDPGDDVEDALIGNDVTDQLAYAHEPKSPLKFLDSADEDRLTHFLSGFDCIYFCKSYLRPHYYHINKTIFGGLMNDEMQCIIAESSAIYKDGMNRIHIVALAKNILCYTSTLAMHISIPDVNPCSLCGKEIYSASNPPYKEFTLASCGHIYHQKCLEKHLVNGEARCPNKDCNRDIETFLSPDLFKEKGSQDKPSTTDENTTSMPVDSENATPVDEDSNVRGWPEIT</sequence>
<dbReference type="SUPFAM" id="SSF57850">
    <property type="entry name" value="RING/U-box"/>
    <property type="match status" value="1"/>
</dbReference>
<dbReference type="Proteomes" id="UP000615446">
    <property type="component" value="Unassembled WGS sequence"/>
</dbReference>
<feature type="transmembrane region" description="Helical" evidence="3">
    <location>
        <begin position="53"/>
        <end position="74"/>
    </location>
</feature>
<evidence type="ECO:0000256" key="2">
    <source>
        <dbReference type="SAM" id="MobiDB-lite"/>
    </source>
</evidence>
<keyword evidence="1" id="KW-0862">Zinc</keyword>
<feature type="region of interest" description="Disordered" evidence="2">
    <location>
        <begin position="516"/>
        <end position="560"/>
    </location>
</feature>
<keyword evidence="1" id="KW-0863">Zinc-finger</keyword>
<feature type="compositionally biased region" description="Polar residues" evidence="2">
    <location>
        <begin position="525"/>
        <end position="544"/>
    </location>
</feature>
<comment type="caution">
    <text evidence="5">The sequence shown here is derived from an EMBL/GenBank/DDBJ whole genome shotgun (WGS) entry which is preliminary data.</text>
</comment>
<dbReference type="PROSITE" id="PS50089">
    <property type="entry name" value="ZF_RING_2"/>
    <property type="match status" value="1"/>
</dbReference>
<evidence type="ECO:0000259" key="4">
    <source>
        <dbReference type="PROSITE" id="PS50089"/>
    </source>
</evidence>
<proteinExistence type="predicted"/>
<dbReference type="EMBL" id="BLAL01000241">
    <property type="protein sequence ID" value="GES95237.1"/>
    <property type="molecule type" value="Genomic_DNA"/>
</dbReference>
<feature type="domain" description="RING-type" evidence="4">
    <location>
        <begin position="457"/>
        <end position="501"/>
    </location>
</feature>
<keyword evidence="3" id="KW-0472">Membrane</keyword>
<feature type="transmembrane region" description="Helical" evidence="3">
    <location>
        <begin position="24"/>
        <end position="47"/>
    </location>
</feature>
<dbReference type="OrthoDB" id="2434933at2759"/>
<dbReference type="InterPro" id="IPR001841">
    <property type="entry name" value="Znf_RING"/>
</dbReference>
<dbReference type="Gene3D" id="3.30.40.10">
    <property type="entry name" value="Zinc/RING finger domain, C3HC4 (zinc finger)"/>
    <property type="match status" value="1"/>
</dbReference>
<gene>
    <name evidence="5" type="ORF">RCL2_002191600</name>
</gene>
<dbReference type="AlphaFoldDB" id="A0A8H3LY79"/>
<dbReference type="GO" id="GO:0008270">
    <property type="term" value="F:zinc ion binding"/>
    <property type="evidence" value="ECO:0007669"/>
    <property type="project" value="UniProtKB-KW"/>
</dbReference>
<organism evidence="5 6">
    <name type="scientific">Rhizophagus clarus</name>
    <dbReference type="NCBI Taxonomy" id="94130"/>
    <lineage>
        <taxon>Eukaryota</taxon>
        <taxon>Fungi</taxon>
        <taxon>Fungi incertae sedis</taxon>
        <taxon>Mucoromycota</taxon>
        <taxon>Glomeromycotina</taxon>
        <taxon>Glomeromycetes</taxon>
        <taxon>Glomerales</taxon>
        <taxon>Glomeraceae</taxon>
        <taxon>Rhizophagus</taxon>
    </lineage>
</organism>
<dbReference type="InterPro" id="IPR013083">
    <property type="entry name" value="Znf_RING/FYVE/PHD"/>
</dbReference>
<name>A0A8H3LY79_9GLOM</name>
<accession>A0A8H3LY79</accession>
<evidence type="ECO:0000256" key="3">
    <source>
        <dbReference type="SAM" id="Phobius"/>
    </source>
</evidence>
<keyword evidence="3" id="KW-1133">Transmembrane helix</keyword>
<protein>
    <recommendedName>
        <fullName evidence="4">RING-type domain-containing protein</fullName>
    </recommendedName>
</protein>